<keyword evidence="2" id="KW-1133">Transmembrane helix</keyword>
<name>A0A9X2VTG1_9PSEU</name>
<keyword evidence="2" id="KW-0812">Transmembrane</keyword>
<feature type="transmembrane region" description="Helical" evidence="2">
    <location>
        <begin position="127"/>
        <end position="149"/>
    </location>
</feature>
<evidence type="ECO:0000256" key="1">
    <source>
        <dbReference type="SAM" id="MobiDB-lite"/>
    </source>
</evidence>
<dbReference type="AlphaFoldDB" id="A0A9X2VTG1"/>
<organism evidence="3 4">
    <name type="scientific">Umezawaea endophytica</name>
    <dbReference type="NCBI Taxonomy" id="1654476"/>
    <lineage>
        <taxon>Bacteria</taxon>
        <taxon>Bacillati</taxon>
        <taxon>Actinomycetota</taxon>
        <taxon>Actinomycetes</taxon>
        <taxon>Pseudonocardiales</taxon>
        <taxon>Pseudonocardiaceae</taxon>
        <taxon>Umezawaea</taxon>
    </lineage>
</organism>
<keyword evidence="4" id="KW-1185">Reference proteome</keyword>
<feature type="transmembrane region" description="Helical" evidence="2">
    <location>
        <begin position="57"/>
        <end position="76"/>
    </location>
</feature>
<dbReference type="Proteomes" id="UP001141259">
    <property type="component" value="Unassembled WGS sequence"/>
</dbReference>
<evidence type="ECO:0000256" key="2">
    <source>
        <dbReference type="SAM" id="Phobius"/>
    </source>
</evidence>
<evidence type="ECO:0000313" key="3">
    <source>
        <dbReference type="EMBL" id="MCS7481897.1"/>
    </source>
</evidence>
<keyword evidence="2" id="KW-0472">Membrane</keyword>
<reference evidence="3" key="1">
    <citation type="submission" date="2022-08" db="EMBL/GenBank/DDBJ databases">
        <authorList>
            <person name="Tistechok S."/>
            <person name="Samborskyy M."/>
            <person name="Roman I."/>
        </authorList>
    </citation>
    <scope>NUCLEOTIDE SEQUENCE</scope>
    <source>
        <strain evidence="3">DSM 103496</strain>
    </source>
</reference>
<accession>A0A9X2VTG1</accession>
<gene>
    <name evidence="3" type="ORF">NZH93_34005</name>
</gene>
<comment type="caution">
    <text evidence="3">The sequence shown here is derived from an EMBL/GenBank/DDBJ whole genome shotgun (WGS) entry which is preliminary data.</text>
</comment>
<feature type="compositionally biased region" description="Low complexity" evidence="1">
    <location>
        <begin position="285"/>
        <end position="295"/>
    </location>
</feature>
<dbReference type="EMBL" id="JANYMP010000020">
    <property type="protein sequence ID" value="MCS7481897.1"/>
    <property type="molecule type" value="Genomic_DNA"/>
</dbReference>
<protein>
    <recommendedName>
        <fullName evidence="5">Tryptophan-associated transmembrane protein</fullName>
    </recommendedName>
</protein>
<dbReference type="RefSeq" id="WP_259627377.1">
    <property type="nucleotide sequence ID" value="NZ_JANYMP010000020.1"/>
</dbReference>
<proteinExistence type="predicted"/>
<feature type="transmembrane region" description="Helical" evidence="2">
    <location>
        <begin position="88"/>
        <end position="107"/>
    </location>
</feature>
<sequence>MNRRLIGAVALAVGAVATAGGVLLPLYQETRTFPGQNSTLVVTAFGSTGAGASTPGFGVPLVLAALLMLVAAALVFRETPSTPLGRMTAIAGAAVLLGAAWSVYLFVTNQSAVAVVSVPPGGQLVQTLDLGLMLLGGGWVVGTLGAVLVQELPEPDTSRDEWRERAERVRETVRTSERVRVPDRGESVVPERVREEIPVPQKSRAAERTRKTPPATDAPWEDQPQPAPSGGKRRRRHALRESDEEPENDEAIIYQLPDVAVDDVATPPLGYPAAEFGPPEPESYGFPPEEFGPQGPDDEPEQQTTRVTLDPVDPPGRS</sequence>
<feature type="region of interest" description="Disordered" evidence="1">
    <location>
        <begin position="154"/>
        <end position="318"/>
    </location>
</feature>
<evidence type="ECO:0008006" key="5">
    <source>
        <dbReference type="Google" id="ProtNLM"/>
    </source>
</evidence>
<feature type="compositionally biased region" description="Basic and acidic residues" evidence="1">
    <location>
        <begin position="156"/>
        <end position="197"/>
    </location>
</feature>
<evidence type="ECO:0000313" key="4">
    <source>
        <dbReference type="Proteomes" id="UP001141259"/>
    </source>
</evidence>